<evidence type="ECO:0000313" key="8">
    <source>
        <dbReference type="EMBL" id="ASS74971.1"/>
    </source>
</evidence>
<evidence type="ECO:0000256" key="6">
    <source>
        <dbReference type="ARBA" id="ARBA00023141"/>
    </source>
</evidence>
<gene>
    <name evidence="7" type="primary">aroK</name>
    <name evidence="8" type="ORF">CIG75_08210</name>
</gene>
<comment type="subcellular location">
    <subcellularLocation>
        <location evidence="7">Cytoplasm</location>
    </subcellularLocation>
</comment>
<proteinExistence type="inferred from homology"/>
<dbReference type="InterPro" id="IPR031322">
    <property type="entry name" value="Shikimate/glucono_kinase"/>
</dbReference>
<dbReference type="GO" id="GO:0004765">
    <property type="term" value="F:shikimate kinase activity"/>
    <property type="evidence" value="ECO:0007669"/>
    <property type="project" value="UniProtKB-UniRule"/>
</dbReference>
<comment type="catalytic activity">
    <reaction evidence="7">
        <text>shikimate + ATP = 3-phosphoshikimate + ADP + H(+)</text>
        <dbReference type="Rhea" id="RHEA:13121"/>
        <dbReference type="ChEBI" id="CHEBI:15378"/>
        <dbReference type="ChEBI" id="CHEBI:30616"/>
        <dbReference type="ChEBI" id="CHEBI:36208"/>
        <dbReference type="ChEBI" id="CHEBI:145989"/>
        <dbReference type="ChEBI" id="CHEBI:456216"/>
        <dbReference type="EC" id="2.7.1.71"/>
    </reaction>
</comment>
<feature type="binding site" evidence="7">
    <location>
        <position position="16"/>
    </location>
    <ligand>
        <name>Mg(2+)</name>
        <dbReference type="ChEBI" id="CHEBI:18420"/>
    </ligand>
</feature>
<keyword evidence="4 7" id="KW-0418">Kinase</keyword>
<dbReference type="RefSeq" id="WP_094236220.1">
    <property type="nucleotide sequence ID" value="NZ_CP022657.1"/>
</dbReference>
<dbReference type="GO" id="GO:0008652">
    <property type="term" value="P:amino acid biosynthetic process"/>
    <property type="evidence" value="ECO:0007669"/>
    <property type="project" value="UniProtKB-KW"/>
</dbReference>
<dbReference type="GO" id="GO:0009073">
    <property type="term" value="P:aromatic amino acid family biosynthetic process"/>
    <property type="evidence" value="ECO:0007669"/>
    <property type="project" value="UniProtKB-KW"/>
</dbReference>
<dbReference type="UniPathway" id="UPA00053">
    <property type="reaction ID" value="UER00088"/>
</dbReference>
<sequence>MERRLFLIGFMGTGKTTIGHALAEELQFALYDSDREIVSREGMEISELFAEKGEAYFRRKECEMLAELSHCQDAVITTGGGAVLSSANRELMSKSGYVIALTASVDEIAIRVEQDRNRPLLQSQGELRTRIREMIEQRKGYYDFANLTVDTTGRSIESIKTEIMQNLSSSSR</sequence>
<comment type="pathway">
    <text evidence="7">Metabolic intermediate biosynthesis; chorismate biosynthesis; chorismate from D-erythrose 4-phosphate and phosphoenolpyruvate: step 5/7.</text>
</comment>
<name>A0A223D0B1_9BACL</name>
<dbReference type="SUPFAM" id="SSF52540">
    <property type="entry name" value="P-loop containing nucleoside triphosphate hydrolases"/>
    <property type="match status" value="1"/>
</dbReference>
<keyword evidence="5 7" id="KW-0067">ATP-binding</keyword>
<keyword evidence="7" id="KW-0460">Magnesium</keyword>
<keyword evidence="1 7" id="KW-0028">Amino-acid biosynthesis</keyword>
<keyword evidence="6 7" id="KW-0057">Aromatic amino acid biosynthesis</keyword>
<keyword evidence="3 7" id="KW-0547">Nucleotide-binding</keyword>
<reference evidence="8 9" key="1">
    <citation type="journal article" date="2015" name="Int. J. Syst. Evol. Microbiol.">
        <title>Tumebacillus algifaecis sp. nov., isolated from decomposing algal scum.</title>
        <authorList>
            <person name="Wu Y.F."/>
            <person name="Zhang B."/>
            <person name="Xing P."/>
            <person name="Wu Q.L."/>
            <person name="Liu S.J."/>
        </authorList>
    </citation>
    <scope>NUCLEOTIDE SEQUENCE [LARGE SCALE GENOMIC DNA]</scope>
    <source>
        <strain evidence="8 9">THMBR28</strain>
    </source>
</reference>
<dbReference type="Gene3D" id="3.40.50.300">
    <property type="entry name" value="P-loop containing nucleotide triphosphate hydrolases"/>
    <property type="match status" value="1"/>
</dbReference>
<dbReference type="CDD" id="cd00464">
    <property type="entry name" value="SK"/>
    <property type="match status" value="1"/>
</dbReference>
<evidence type="ECO:0000313" key="9">
    <source>
        <dbReference type="Proteomes" id="UP000214688"/>
    </source>
</evidence>
<feature type="binding site" evidence="7">
    <location>
        <position position="80"/>
    </location>
    <ligand>
        <name>substrate</name>
    </ligand>
</feature>
<dbReference type="EMBL" id="CP022657">
    <property type="protein sequence ID" value="ASS74971.1"/>
    <property type="molecule type" value="Genomic_DNA"/>
</dbReference>
<dbReference type="InterPro" id="IPR000623">
    <property type="entry name" value="Shikimate_kinase/TSH1"/>
</dbReference>
<dbReference type="KEGG" id="tab:CIG75_08210"/>
<comment type="similarity">
    <text evidence="7">Belongs to the shikimate kinase family.</text>
</comment>
<dbReference type="AlphaFoldDB" id="A0A223D0B1"/>
<evidence type="ECO:0000256" key="2">
    <source>
        <dbReference type="ARBA" id="ARBA00022679"/>
    </source>
</evidence>
<feature type="binding site" evidence="7">
    <location>
        <position position="118"/>
    </location>
    <ligand>
        <name>ATP</name>
        <dbReference type="ChEBI" id="CHEBI:30616"/>
    </ligand>
</feature>
<evidence type="ECO:0000256" key="5">
    <source>
        <dbReference type="ARBA" id="ARBA00022840"/>
    </source>
</evidence>
<evidence type="ECO:0000256" key="7">
    <source>
        <dbReference type="HAMAP-Rule" id="MF_00109"/>
    </source>
</evidence>
<feature type="binding site" evidence="7">
    <location>
        <position position="154"/>
    </location>
    <ligand>
        <name>ATP</name>
        <dbReference type="ChEBI" id="CHEBI:30616"/>
    </ligand>
</feature>
<feature type="binding site" evidence="7">
    <location>
        <position position="34"/>
    </location>
    <ligand>
        <name>substrate</name>
    </ligand>
</feature>
<dbReference type="OrthoDB" id="9800332at2"/>
<feature type="binding site" evidence="7">
    <location>
        <begin position="12"/>
        <end position="17"/>
    </location>
    <ligand>
        <name>ATP</name>
        <dbReference type="ChEBI" id="CHEBI:30616"/>
    </ligand>
</feature>
<dbReference type="Proteomes" id="UP000214688">
    <property type="component" value="Chromosome"/>
</dbReference>
<keyword evidence="7" id="KW-0479">Metal-binding</keyword>
<keyword evidence="2 7" id="KW-0808">Transferase</keyword>
<dbReference type="PRINTS" id="PR01100">
    <property type="entry name" value="SHIKIMTKNASE"/>
</dbReference>
<comment type="cofactor">
    <cofactor evidence="7">
        <name>Mg(2+)</name>
        <dbReference type="ChEBI" id="CHEBI:18420"/>
    </cofactor>
    <text evidence="7">Binds 1 Mg(2+) ion per subunit.</text>
</comment>
<protein>
    <recommendedName>
        <fullName evidence="7">Shikimate kinase</fullName>
        <shortName evidence="7">SK</shortName>
        <ecNumber evidence="7">2.7.1.71</ecNumber>
    </recommendedName>
</protein>
<accession>A0A223D0B1</accession>
<dbReference type="PANTHER" id="PTHR21087">
    <property type="entry name" value="SHIKIMATE KINASE"/>
    <property type="match status" value="1"/>
</dbReference>
<feature type="binding site" evidence="7">
    <location>
        <position position="58"/>
    </location>
    <ligand>
        <name>substrate</name>
    </ligand>
</feature>
<evidence type="ECO:0000256" key="4">
    <source>
        <dbReference type="ARBA" id="ARBA00022777"/>
    </source>
</evidence>
<dbReference type="GO" id="GO:0005829">
    <property type="term" value="C:cytosol"/>
    <property type="evidence" value="ECO:0007669"/>
    <property type="project" value="TreeGrafter"/>
</dbReference>
<comment type="function">
    <text evidence="7">Catalyzes the specific phosphorylation of the 3-hydroxyl group of shikimic acid using ATP as a cosubstrate.</text>
</comment>
<dbReference type="EC" id="2.7.1.71" evidence="7"/>
<organism evidence="8 9">
    <name type="scientific">Tumebacillus algifaecis</name>
    <dbReference type="NCBI Taxonomy" id="1214604"/>
    <lineage>
        <taxon>Bacteria</taxon>
        <taxon>Bacillati</taxon>
        <taxon>Bacillota</taxon>
        <taxon>Bacilli</taxon>
        <taxon>Bacillales</taxon>
        <taxon>Alicyclobacillaceae</taxon>
        <taxon>Tumebacillus</taxon>
    </lineage>
</organism>
<dbReference type="InterPro" id="IPR027417">
    <property type="entry name" value="P-loop_NTPase"/>
</dbReference>
<keyword evidence="7" id="KW-0963">Cytoplasm</keyword>
<dbReference type="HAMAP" id="MF_00109">
    <property type="entry name" value="Shikimate_kinase"/>
    <property type="match status" value="1"/>
</dbReference>
<evidence type="ECO:0000256" key="1">
    <source>
        <dbReference type="ARBA" id="ARBA00022605"/>
    </source>
</evidence>
<dbReference type="GO" id="GO:0000287">
    <property type="term" value="F:magnesium ion binding"/>
    <property type="evidence" value="ECO:0007669"/>
    <property type="project" value="UniProtKB-UniRule"/>
</dbReference>
<keyword evidence="9" id="KW-1185">Reference proteome</keyword>
<dbReference type="GO" id="GO:0005524">
    <property type="term" value="F:ATP binding"/>
    <property type="evidence" value="ECO:0007669"/>
    <property type="project" value="UniProtKB-UniRule"/>
</dbReference>
<dbReference type="GO" id="GO:0009423">
    <property type="term" value="P:chorismate biosynthetic process"/>
    <property type="evidence" value="ECO:0007669"/>
    <property type="project" value="UniProtKB-UniRule"/>
</dbReference>
<dbReference type="Pfam" id="PF01202">
    <property type="entry name" value="SKI"/>
    <property type="match status" value="1"/>
</dbReference>
<feature type="binding site" evidence="7">
    <location>
        <position position="138"/>
    </location>
    <ligand>
        <name>substrate</name>
    </ligand>
</feature>
<dbReference type="PANTHER" id="PTHR21087:SF16">
    <property type="entry name" value="SHIKIMATE KINASE 1, CHLOROPLASTIC"/>
    <property type="match status" value="1"/>
</dbReference>
<evidence type="ECO:0000256" key="3">
    <source>
        <dbReference type="ARBA" id="ARBA00022741"/>
    </source>
</evidence>
<comment type="subunit">
    <text evidence="7">Monomer.</text>
</comment>